<comment type="caution">
    <text evidence="2">The sequence shown here is derived from an EMBL/GenBank/DDBJ whole genome shotgun (WGS) entry which is preliminary data.</text>
</comment>
<dbReference type="AlphaFoldDB" id="A0A7J6B4J5"/>
<dbReference type="Proteomes" id="UP000593565">
    <property type="component" value="Unassembled WGS sequence"/>
</dbReference>
<reference evidence="2 3" key="1">
    <citation type="submission" date="2020-02" db="EMBL/GenBank/DDBJ databases">
        <title>A chromosome-scale genome assembly of the black bullhead catfish (Ameiurus melas).</title>
        <authorList>
            <person name="Wen M."/>
            <person name="Zham M."/>
            <person name="Cabau C."/>
            <person name="Klopp C."/>
            <person name="Donnadieu C."/>
            <person name="Roques C."/>
            <person name="Bouchez O."/>
            <person name="Lampietro C."/>
            <person name="Jouanno E."/>
            <person name="Herpin A."/>
            <person name="Louis A."/>
            <person name="Berthelot C."/>
            <person name="Parey E."/>
            <person name="Roest-Crollius H."/>
            <person name="Braasch I."/>
            <person name="Postlethwait J."/>
            <person name="Robinson-Rechavi M."/>
            <person name="Echchiki A."/>
            <person name="Begum T."/>
            <person name="Montfort J."/>
            <person name="Schartl M."/>
            <person name="Bobe J."/>
            <person name="Guiguen Y."/>
        </authorList>
    </citation>
    <scope>NUCLEOTIDE SEQUENCE [LARGE SCALE GENOMIC DNA]</scope>
    <source>
        <strain evidence="2">M_S1</strain>
        <tissue evidence="2">Blood</tissue>
    </source>
</reference>
<sequence>MSLDWGRKPENPDVRDSSDRSSDPHLADTDRRTAGQTQGCSGMPKTPYDAVYSPSRIFRNR</sequence>
<keyword evidence="3" id="KW-1185">Reference proteome</keyword>
<evidence type="ECO:0000256" key="1">
    <source>
        <dbReference type="SAM" id="MobiDB-lite"/>
    </source>
</evidence>
<proteinExistence type="predicted"/>
<evidence type="ECO:0000313" key="2">
    <source>
        <dbReference type="EMBL" id="KAF4089920.1"/>
    </source>
</evidence>
<accession>A0A7J6B4J5</accession>
<feature type="region of interest" description="Disordered" evidence="1">
    <location>
        <begin position="1"/>
        <end position="61"/>
    </location>
</feature>
<feature type="compositionally biased region" description="Basic and acidic residues" evidence="1">
    <location>
        <begin position="1"/>
        <end position="33"/>
    </location>
</feature>
<organism evidence="2 3">
    <name type="scientific">Ameiurus melas</name>
    <name type="common">Black bullhead</name>
    <name type="synonym">Silurus melas</name>
    <dbReference type="NCBI Taxonomy" id="219545"/>
    <lineage>
        <taxon>Eukaryota</taxon>
        <taxon>Metazoa</taxon>
        <taxon>Chordata</taxon>
        <taxon>Craniata</taxon>
        <taxon>Vertebrata</taxon>
        <taxon>Euteleostomi</taxon>
        <taxon>Actinopterygii</taxon>
        <taxon>Neopterygii</taxon>
        <taxon>Teleostei</taxon>
        <taxon>Ostariophysi</taxon>
        <taxon>Siluriformes</taxon>
        <taxon>Ictaluridae</taxon>
        <taxon>Ameiurus</taxon>
    </lineage>
</organism>
<protein>
    <submittedName>
        <fullName evidence="2">Uncharacterized protein</fullName>
    </submittedName>
</protein>
<dbReference type="EMBL" id="JAAGNN010000004">
    <property type="protein sequence ID" value="KAF4089920.1"/>
    <property type="molecule type" value="Genomic_DNA"/>
</dbReference>
<evidence type="ECO:0000313" key="3">
    <source>
        <dbReference type="Proteomes" id="UP000593565"/>
    </source>
</evidence>
<gene>
    <name evidence="2" type="ORF">AMELA_G00043750</name>
</gene>
<name>A0A7J6B4J5_AMEME</name>
<feature type="non-terminal residue" evidence="2">
    <location>
        <position position="1"/>
    </location>
</feature>